<dbReference type="AlphaFoldDB" id="A0A1G9JSE2"/>
<evidence type="ECO:0000313" key="4">
    <source>
        <dbReference type="Proteomes" id="UP000198706"/>
    </source>
</evidence>
<sequence>MHVTQLPSRLALPCALAGVTLLPLGAHALDLTVTTTSDQFDGLCDAHCSLRDAVQTINLTVGSHRILLPTGTYTLTLPPAQDENGASVDDDDNLNGDLDLRGRVSLVGRGAGTTFIDAARLDRVFEVMTGAALELDRVTLRNGLSSQGGGAIENHGVTTVRRSRVETSHSQSEGQASPGGGIANFGHLNLYTSTITGNGVSGASNAHGAGLYNAGTLFMRDSTLSENRGVDDSQIAMGGGLYNTGYADIARSSFIRNSITGSGGAITNTHVITLSNSTLSGNSSLGTYAAISNGAIAGTQGPWPEATLVHVTLADNTGGGLFNRGRILLRNSLIAGNRDAEGRMNNCQAEVTDYPLYRYRGLMVGIDEGNDEGTCPFDLFFEDVLTFTRLLHPLADNNGVTQTHGLRRGSPAVDAVLPGTCSVSHDQRGLTRPRDGNNDGGARCDVGAFERAAY</sequence>
<dbReference type="InterPro" id="IPR059226">
    <property type="entry name" value="Choice_anch_Q_dom"/>
</dbReference>
<name>A0A1G9JSE2_9PSED</name>
<feature type="region of interest" description="Disordered" evidence="1">
    <location>
        <begin position="149"/>
        <end position="181"/>
    </location>
</feature>
<reference evidence="3 4" key="1">
    <citation type="submission" date="2016-10" db="EMBL/GenBank/DDBJ databases">
        <authorList>
            <person name="de Groot N.N."/>
        </authorList>
    </citation>
    <scope>NUCLEOTIDE SEQUENCE [LARGE SCALE GENOMIC DNA]</scope>
    <source>
        <strain evidence="3 4">JCM 21544</strain>
    </source>
</reference>
<proteinExistence type="predicted"/>
<dbReference type="SUPFAM" id="SSF51126">
    <property type="entry name" value="Pectin lyase-like"/>
    <property type="match status" value="1"/>
</dbReference>
<dbReference type="InterPro" id="IPR011050">
    <property type="entry name" value="Pectin_lyase_fold/virulence"/>
</dbReference>
<accession>A0A1G9JSE2</accession>
<feature type="signal peptide" evidence="2">
    <location>
        <begin position="1"/>
        <end position="28"/>
    </location>
</feature>
<dbReference type="Proteomes" id="UP000198706">
    <property type="component" value="Unassembled WGS sequence"/>
</dbReference>
<organism evidence="3 4">
    <name type="scientific">Pseudomonas indica</name>
    <dbReference type="NCBI Taxonomy" id="137658"/>
    <lineage>
        <taxon>Bacteria</taxon>
        <taxon>Pseudomonadati</taxon>
        <taxon>Pseudomonadota</taxon>
        <taxon>Gammaproteobacteria</taxon>
        <taxon>Pseudomonadales</taxon>
        <taxon>Pseudomonadaceae</taxon>
        <taxon>Pseudomonas</taxon>
    </lineage>
</organism>
<protein>
    <submittedName>
        <fullName evidence="3">CSLREA domain-containing protein</fullName>
    </submittedName>
</protein>
<feature type="chain" id="PRO_5011586378" evidence="2">
    <location>
        <begin position="29"/>
        <end position="454"/>
    </location>
</feature>
<evidence type="ECO:0000313" key="3">
    <source>
        <dbReference type="EMBL" id="SDL40458.1"/>
    </source>
</evidence>
<dbReference type="NCBIfam" id="NF041518">
    <property type="entry name" value="choice_anch_Q"/>
    <property type="match status" value="1"/>
</dbReference>
<dbReference type="InterPro" id="IPR026457">
    <property type="entry name" value="CSLREA_Nterm"/>
</dbReference>
<keyword evidence="4" id="KW-1185">Reference proteome</keyword>
<dbReference type="NCBIfam" id="TIGR04214">
    <property type="entry name" value="CSLREA_Nterm"/>
    <property type="match status" value="1"/>
</dbReference>
<evidence type="ECO:0000256" key="1">
    <source>
        <dbReference type="SAM" id="MobiDB-lite"/>
    </source>
</evidence>
<evidence type="ECO:0000256" key="2">
    <source>
        <dbReference type="SAM" id="SignalP"/>
    </source>
</evidence>
<gene>
    <name evidence="3" type="ORF">SAMN05216186_12033</name>
</gene>
<dbReference type="STRING" id="137658.SAMN05216186_12033"/>
<dbReference type="RefSeq" id="WP_169715819.1">
    <property type="nucleotide sequence ID" value="NZ_FNFD01000020.1"/>
</dbReference>
<dbReference type="EMBL" id="FNFD01000020">
    <property type="protein sequence ID" value="SDL40458.1"/>
    <property type="molecule type" value="Genomic_DNA"/>
</dbReference>
<keyword evidence="2" id="KW-0732">Signal</keyword>